<feature type="transmembrane region" description="Helical" evidence="1">
    <location>
        <begin position="78"/>
        <end position="96"/>
    </location>
</feature>
<evidence type="ECO:0000256" key="1">
    <source>
        <dbReference type="SAM" id="Phobius"/>
    </source>
</evidence>
<accession>A0A942WNE1</accession>
<gene>
    <name evidence="2" type="ORF">KHZ90_08475</name>
</gene>
<protein>
    <submittedName>
        <fullName evidence="2">Uncharacterized protein</fullName>
    </submittedName>
</protein>
<dbReference type="RefSeq" id="WP_278468117.1">
    <property type="nucleotide sequence ID" value="NZ_JAGZMU010000005.1"/>
</dbReference>
<sequence length="106" mass="12603">MTKKNNVYVIAIILFMLIGNIIIYKQKENLNLNISFDINIIIRDNVKRSGERRTMEENKLEEKECNLKEVYNNIDLNYIRLLIVILKYIKLTIKILSSICKNKKNK</sequence>
<dbReference type="AlphaFoldDB" id="A0A942WNE1"/>
<organism evidence="2 3">
    <name type="scientific">Veillonella parvula</name>
    <name type="common">Staphylococcus parvulus</name>
    <dbReference type="NCBI Taxonomy" id="29466"/>
    <lineage>
        <taxon>Bacteria</taxon>
        <taxon>Bacillati</taxon>
        <taxon>Bacillota</taxon>
        <taxon>Negativicutes</taxon>
        <taxon>Veillonellales</taxon>
        <taxon>Veillonellaceae</taxon>
        <taxon>Veillonella</taxon>
    </lineage>
</organism>
<dbReference type="Proteomes" id="UP000778864">
    <property type="component" value="Unassembled WGS sequence"/>
</dbReference>
<evidence type="ECO:0000313" key="2">
    <source>
        <dbReference type="EMBL" id="MBS4893796.1"/>
    </source>
</evidence>
<proteinExistence type="predicted"/>
<reference evidence="2" key="1">
    <citation type="submission" date="2021-02" db="EMBL/GenBank/DDBJ databases">
        <title>Infant gut strain persistence is associated with maternal origin, phylogeny, and functional potential including surface adhesion and iron acquisition.</title>
        <authorList>
            <person name="Lou Y.C."/>
        </authorList>
    </citation>
    <scope>NUCLEOTIDE SEQUENCE</scope>
    <source>
        <strain evidence="2">L3_108_031G1_dasL3_108_031G1_concoct_20</strain>
    </source>
</reference>
<name>A0A942WNE1_VEIPA</name>
<evidence type="ECO:0000313" key="3">
    <source>
        <dbReference type="Proteomes" id="UP000778864"/>
    </source>
</evidence>
<comment type="caution">
    <text evidence="2">The sequence shown here is derived from an EMBL/GenBank/DDBJ whole genome shotgun (WGS) entry which is preliminary data.</text>
</comment>
<dbReference type="EMBL" id="JAGZMU010000005">
    <property type="protein sequence ID" value="MBS4893796.1"/>
    <property type="molecule type" value="Genomic_DNA"/>
</dbReference>
<keyword evidence="1" id="KW-0812">Transmembrane</keyword>
<feature type="transmembrane region" description="Helical" evidence="1">
    <location>
        <begin position="7"/>
        <end position="24"/>
    </location>
</feature>
<keyword evidence="1" id="KW-1133">Transmembrane helix</keyword>
<keyword evidence="1" id="KW-0472">Membrane</keyword>